<dbReference type="PROSITE" id="PS00747">
    <property type="entry name" value="GLUTR"/>
    <property type="match status" value="1"/>
</dbReference>
<dbReference type="PANTHER" id="PTHR43013">
    <property type="entry name" value="GLUTAMYL-TRNA REDUCTASE"/>
    <property type="match status" value="1"/>
</dbReference>
<dbReference type="SUPFAM" id="SSF69742">
    <property type="entry name" value="Glutamyl tRNA-reductase catalytic, N-terminal domain"/>
    <property type="match status" value="1"/>
</dbReference>
<dbReference type="AlphaFoldDB" id="A0A939DLK8"/>
<feature type="active site" description="Nucleophile" evidence="9 10">
    <location>
        <position position="50"/>
    </location>
</feature>
<feature type="site" description="Important for activity" evidence="9 13">
    <location>
        <position position="97"/>
    </location>
</feature>
<dbReference type="Pfam" id="PF00745">
    <property type="entry name" value="GlutR_dimer"/>
    <property type="match status" value="1"/>
</dbReference>
<gene>
    <name evidence="9" type="primary">hemA</name>
    <name evidence="18" type="ORF">J0A66_07120</name>
</gene>
<evidence type="ECO:0000259" key="15">
    <source>
        <dbReference type="Pfam" id="PF00745"/>
    </source>
</evidence>
<evidence type="ECO:0000256" key="9">
    <source>
        <dbReference type="HAMAP-Rule" id="MF_00087"/>
    </source>
</evidence>
<organism evidence="18 19">
    <name type="scientific">Bowmanella dokdonensis</name>
    <dbReference type="NCBI Taxonomy" id="751969"/>
    <lineage>
        <taxon>Bacteria</taxon>
        <taxon>Pseudomonadati</taxon>
        <taxon>Pseudomonadota</taxon>
        <taxon>Gammaproteobacteria</taxon>
        <taxon>Alteromonadales</taxon>
        <taxon>Alteromonadaceae</taxon>
        <taxon>Bowmanella</taxon>
    </lineage>
</organism>
<dbReference type="InterPro" id="IPR000343">
    <property type="entry name" value="4pyrrol_synth_GluRdtase"/>
</dbReference>
<evidence type="ECO:0000256" key="11">
    <source>
        <dbReference type="PIRSR" id="PIRSR000445-2"/>
    </source>
</evidence>
<dbReference type="Pfam" id="PF01488">
    <property type="entry name" value="Shikimate_DH"/>
    <property type="match status" value="1"/>
</dbReference>
<dbReference type="HAMAP" id="MF_00087">
    <property type="entry name" value="Glu_tRNA_reductase"/>
    <property type="match status" value="1"/>
</dbReference>
<dbReference type="InterPro" id="IPR015895">
    <property type="entry name" value="4pyrrol_synth_GluRdtase_N"/>
</dbReference>
<evidence type="ECO:0000256" key="5">
    <source>
        <dbReference type="ARBA" id="ARBA00023002"/>
    </source>
</evidence>
<comment type="function">
    <text evidence="9">Catalyzes the NADPH-dependent reduction of glutamyl-tRNA(Glu) to glutamate 1-semialdehyde (GSA).</text>
</comment>
<comment type="catalytic activity">
    <reaction evidence="7 9 14">
        <text>(S)-4-amino-5-oxopentanoate + tRNA(Glu) + NADP(+) = L-glutamyl-tRNA(Glu) + NADPH + H(+)</text>
        <dbReference type="Rhea" id="RHEA:12344"/>
        <dbReference type="Rhea" id="RHEA-COMP:9663"/>
        <dbReference type="Rhea" id="RHEA-COMP:9680"/>
        <dbReference type="ChEBI" id="CHEBI:15378"/>
        <dbReference type="ChEBI" id="CHEBI:57501"/>
        <dbReference type="ChEBI" id="CHEBI:57783"/>
        <dbReference type="ChEBI" id="CHEBI:58349"/>
        <dbReference type="ChEBI" id="CHEBI:78442"/>
        <dbReference type="ChEBI" id="CHEBI:78520"/>
        <dbReference type="EC" id="1.2.1.70"/>
    </reaction>
</comment>
<feature type="binding site" evidence="9 11">
    <location>
        <begin position="112"/>
        <end position="114"/>
    </location>
    <ligand>
        <name>substrate</name>
    </ligand>
</feature>
<dbReference type="FunFam" id="3.30.460.30:FF:000001">
    <property type="entry name" value="Glutamyl-tRNA reductase"/>
    <property type="match status" value="1"/>
</dbReference>
<comment type="domain">
    <text evidence="9">Possesses an unusual extended V-shaped dimeric structure with each monomer consisting of three distinct domains arranged along a curved 'spinal' alpha-helix. The N-terminal catalytic domain specifically recognizes the glutamate moiety of the substrate. The second domain is the NADPH-binding domain, and the third C-terminal domain is responsible for dimerization.</text>
</comment>
<evidence type="ECO:0000256" key="2">
    <source>
        <dbReference type="ARBA" id="ARBA00005916"/>
    </source>
</evidence>
<keyword evidence="4 9" id="KW-0521">NADP</keyword>
<dbReference type="PANTHER" id="PTHR43013:SF1">
    <property type="entry name" value="GLUTAMYL-TRNA REDUCTASE"/>
    <property type="match status" value="1"/>
</dbReference>
<evidence type="ECO:0000313" key="18">
    <source>
        <dbReference type="EMBL" id="MBN7824989.1"/>
    </source>
</evidence>
<dbReference type="EC" id="1.2.1.70" evidence="3 9"/>
<dbReference type="Gene3D" id="3.40.50.720">
    <property type="entry name" value="NAD(P)-binding Rossmann-like Domain"/>
    <property type="match status" value="1"/>
</dbReference>
<dbReference type="GO" id="GO:0008883">
    <property type="term" value="F:glutamyl-tRNA reductase activity"/>
    <property type="evidence" value="ECO:0007669"/>
    <property type="project" value="UniProtKB-UniRule"/>
</dbReference>
<feature type="binding site" evidence="9 11">
    <location>
        <position position="107"/>
    </location>
    <ligand>
        <name>substrate</name>
    </ligand>
</feature>
<dbReference type="PIRSF" id="PIRSF000445">
    <property type="entry name" value="4pyrrol_synth_GluRdtase"/>
    <property type="match status" value="1"/>
</dbReference>
<evidence type="ECO:0000256" key="12">
    <source>
        <dbReference type="PIRSR" id="PIRSR000445-3"/>
    </source>
</evidence>
<evidence type="ECO:0000256" key="8">
    <source>
        <dbReference type="ARBA" id="ARBA00068659"/>
    </source>
</evidence>
<comment type="similarity">
    <text evidence="2 9 14">Belongs to the glutamyl-tRNA reductase family.</text>
</comment>
<reference evidence="18" key="1">
    <citation type="submission" date="2021-03" db="EMBL/GenBank/DDBJ databases">
        <title>novel species isolated from a fishpond in China.</title>
        <authorList>
            <person name="Lu H."/>
            <person name="Cai Z."/>
        </authorList>
    </citation>
    <scope>NUCLEOTIDE SEQUENCE</scope>
    <source>
        <strain evidence="18">JCM 30855</strain>
    </source>
</reference>
<keyword evidence="6 9" id="KW-0627">Porphyrin biosynthesis</keyword>
<dbReference type="CDD" id="cd05213">
    <property type="entry name" value="NAD_bind_Glutamyl_tRNA_reduct"/>
    <property type="match status" value="1"/>
</dbReference>
<dbReference type="InterPro" id="IPR018214">
    <property type="entry name" value="GluRdtase_CS"/>
</dbReference>
<evidence type="ECO:0000259" key="16">
    <source>
        <dbReference type="Pfam" id="PF01488"/>
    </source>
</evidence>
<dbReference type="InterPro" id="IPR036291">
    <property type="entry name" value="NAD(P)-bd_dom_sf"/>
</dbReference>
<proteinExistence type="inferred from homology"/>
<dbReference type="FunFam" id="3.40.50.720:FF:000031">
    <property type="entry name" value="Glutamyl-tRNA reductase"/>
    <property type="match status" value="1"/>
</dbReference>
<sequence>MALIALGINHNTAPVEVREKVAFSTDSQLDALLALREKLGSEESVILSTCNRTEIYAELDEAQHEVLLNWLADFHGLDDKLLSTSSYRYQQQDAVRHLMRVASGLDSLVLGEPQILGQVKQAFTSARNSGMVGSRFERLFQQTFAVAKRVRSETDIGANAVSVAYASVQLAKHIFSSLQKINVLLIGAGETIELVARHLNEQKVSSIRVANRTLARAEELAGPLGASVITLAQIPDHLAEADIVISSTASQLPILGKGVVERALKQRRHKPMFLVDLAVPRDIEAEVADLDDAYLYSVDDLQQIVQENLASRQSAAQKAEQMIDAGVRDYLTWHDSLASVDLVRCYREQSELHKQKLQDRALKQLADGKAPEEVITELANRLTNSLIHAPTKAIKEAASSQDSGSLSLLQRALGINKF</sequence>
<evidence type="ECO:0000256" key="14">
    <source>
        <dbReference type="RuleBase" id="RU000584"/>
    </source>
</evidence>
<feature type="domain" description="Tetrapyrrole biosynthesis glutamyl-tRNA reductase dimerisation" evidence="15">
    <location>
        <begin position="318"/>
        <end position="412"/>
    </location>
</feature>
<dbReference type="InterPro" id="IPR036343">
    <property type="entry name" value="GluRdtase_N_sf"/>
</dbReference>
<name>A0A939DLK8_9ALTE</name>
<feature type="binding site" evidence="9 12">
    <location>
        <begin position="187"/>
        <end position="192"/>
    </location>
    <ligand>
        <name>NADP(+)</name>
        <dbReference type="ChEBI" id="CHEBI:58349"/>
    </ligand>
</feature>
<dbReference type="NCBIfam" id="TIGR01035">
    <property type="entry name" value="hemA"/>
    <property type="match status" value="1"/>
</dbReference>
<dbReference type="Gene3D" id="3.30.460.30">
    <property type="entry name" value="Glutamyl-tRNA reductase, N-terminal domain"/>
    <property type="match status" value="1"/>
</dbReference>
<comment type="caution">
    <text evidence="18">The sequence shown here is derived from an EMBL/GenBank/DDBJ whole genome shotgun (WGS) entry which is preliminary data.</text>
</comment>
<feature type="domain" description="Glutamyl-tRNA reductase N-terminal" evidence="17">
    <location>
        <begin position="6"/>
        <end position="154"/>
    </location>
</feature>
<feature type="binding site" evidence="9 11">
    <location>
        <position position="118"/>
    </location>
    <ligand>
        <name>substrate</name>
    </ligand>
</feature>
<evidence type="ECO:0000259" key="17">
    <source>
        <dbReference type="Pfam" id="PF05201"/>
    </source>
</evidence>
<comment type="pathway">
    <text evidence="1 9 14">Porphyrin-containing compound metabolism; protoporphyrin-IX biosynthesis; 5-aminolevulinate from L-glutamyl-tRNA(Glu): step 1/2.</text>
</comment>
<dbReference type="Proteomes" id="UP000664654">
    <property type="component" value="Unassembled WGS sequence"/>
</dbReference>
<feature type="binding site" evidence="9 11">
    <location>
        <begin position="49"/>
        <end position="52"/>
    </location>
    <ligand>
        <name>substrate</name>
    </ligand>
</feature>
<evidence type="ECO:0000256" key="6">
    <source>
        <dbReference type="ARBA" id="ARBA00023244"/>
    </source>
</evidence>
<dbReference type="GO" id="GO:0019353">
    <property type="term" value="P:protoporphyrinogen IX biosynthetic process from glutamate"/>
    <property type="evidence" value="ECO:0007669"/>
    <property type="project" value="TreeGrafter"/>
</dbReference>
<dbReference type="RefSeq" id="WP_206573097.1">
    <property type="nucleotide sequence ID" value="NZ_JAFKCV010000003.1"/>
</dbReference>
<evidence type="ECO:0000256" key="13">
    <source>
        <dbReference type="PIRSR" id="PIRSR000445-4"/>
    </source>
</evidence>
<protein>
    <recommendedName>
        <fullName evidence="8 9">Glutamyl-tRNA reductase</fullName>
        <shortName evidence="9">GluTR</shortName>
        <ecNumber evidence="3 9">1.2.1.70</ecNumber>
    </recommendedName>
</protein>
<keyword evidence="5 9" id="KW-0560">Oxidoreductase</keyword>
<dbReference type="GO" id="GO:0050661">
    <property type="term" value="F:NADP binding"/>
    <property type="evidence" value="ECO:0007669"/>
    <property type="project" value="InterPro"/>
</dbReference>
<evidence type="ECO:0000256" key="7">
    <source>
        <dbReference type="ARBA" id="ARBA00047464"/>
    </source>
</evidence>
<comment type="subunit">
    <text evidence="9">Homodimer.</text>
</comment>
<dbReference type="EMBL" id="JAFKCV010000003">
    <property type="protein sequence ID" value="MBN7824989.1"/>
    <property type="molecule type" value="Genomic_DNA"/>
</dbReference>
<evidence type="ECO:0000256" key="10">
    <source>
        <dbReference type="PIRSR" id="PIRSR000445-1"/>
    </source>
</evidence>
<dbReference type="Pfam" id="PF05201">
    <property type="entry name" value="GlutR_N"/>
    <property type="match status" value="1"/>
</dbReference>
<comment type="miscellaneous">
    <text evidence="9">During catalysis, the active site Cys acts as a nucleophile attacking the alpha-carbonyl group of tRNA-bound glutamate with the formation of a thioester intermediate between enzyme and glutamate, and the concomitant release of tRNA(Glu). The thioester intermediate is finally reduced by direct hydride transfer from NADPH, to form the product GSA.</text>
</comment>
<evidence type="ECO:0000313" key="19">
    <source>
        <dbReference type="Proteomes" id="UP000664654"/>
    </source>
</evidence>
<dbReference type="SUPFAM" id="SSF51735">
    <property type="entry name" value="NAD(P)-binding Rossmann-fold domains"/>
    <property type="match status" value="1"/>
</dbReference>
<dbReference type="InterPro" id="IPR015896">
    <property type="entry name" value="4pyrrol_synth_GluRdtase_dimer"/>
</dbReference>
<keyword evidence="19" id="KW-1185">Reference proteome</keyword>
<dbReference type="SUPFAM" id="SSF69075">
    <property type="entry name" value="Glutamyl tRNA-reductase dimerization domain"/>
    <property type="match status" value="1"/>
</dbReference>
<evidence type="ECO:0000256" key="1">
    <source>
        <dbReference type="ARBA" id="ARBA00005059"/>
    </source>
</evidence>
<accession>A0A939DLK8</accession>
<dbReference type="InterPro" id="IPR006151">
    <property type="entry name" value="Shikm_DH/Glu-tRNA_Rdtase"/>
</dbReference>
<evidence type="ECO:0000256" key="3">
    <source>
        <dbReference type="ARBA" id="ARBA00012970"/>
    </source>
</evidence>
<feature type="domain" description="Quinate/shikimate 5-dehydrogenase/glutamyl-tRNA reductase" evidence="16">
    <location>
        <begin position="169"/>
        <end position="304"/>
    </location>
</feature>
<dbReference type="InterPro" id="IPR036453">
    <property type="entry name" value="GluRdtase_dimer_dom_sf"/>
</dbReference>
<evidence type="ECO:0000256" key="4">
    <source>
        <dbReference type="ARBA" id="ARBA00022857"/>
    </source>
</evidence>